<dbReference type="AlphaFoldDB" id="F7XB71"/>
<evidence type="ECO:0000313" key="1">
    <source>
        <dbReference type="EMBL" id="AEH81174.1"/>
    </source>
</evidence>
<organism evidence="1 2">
    <name type="scientific">Sinorhizobium meliloti (strain SM11)</name>
    <dbReference type="NCBI Taxonomy" id="707241"/>
    <lineage>
        <taxon>Bacteria</taxon>
        <taxon>Pseudomonadati</taxon>
        <taxon>Pseudomonadota</taxon>
        <taxon>Alphaproteobacteria</taxon>
        <taxon>Hyphomicrobiales</taxon>
        <taxon>Rhizobiaceae</taxon>
        <taxon>Sinorhizobium/Ensifer group</taxon>
        <taxon>Sinorhizobium</taxon>
    </lineage>
</organism>
<dbReference type="KEGG" id="smx:SM11_pC0101"/>
<reference evidence="1 2" key="1">
    <citation type="journal article" date="2011" name="J. Biotechnol.">
        <title>The complete genome sequence of the dominant Sinorhizobium meliloti field isolate SM11 extends the S. meliloti pan-genome.</title>
        <authorList>
            <person name="Schneiker-Bekel S."/>
            <person name="Wibberg D."/>
            <person name="Bekel T."/>
            <person name="Blom J."/>
            <person name="Linke B."/>
            <person name="Neuweger H."/>
            <person name="Stiens M."/>
            <person name="Vorholter F.J."/>
            <person name="Weidner S."/>
            <person name="Goesmann A."/>
            <person name="Puhler A."/>
            <person name="Schluter A."/>
        </authorList>
    </citation>
    <scope>NUCLEOTIDE SEQUENCE [LARGE SCALE GENOMIC DNA]</scope>
    <source>
        <strain evidence="1 2">SM11</strain>
        <plasmid evidence="2">pSmeSM11c</plasmid>
    </source>
</reference>
<accession>F7XB71</accession>
<gene>
    <name evidence="1" type="ordered locus">SM11_pC0101</name>
</gene>
<keyword evidence="1" id="KW-0614">Plasmid</keyword>
<geneLocation type="plasmid" evidence="1 2">
    <name>pSmeSM11c</name>
</geneLocation>
<sequence length="34" mass="3931">MPGRHAPVRLNPLTKQPLKDYQEKRMSVIIAQDV</sequence>
<proteinExistence type="predicted"/>
<evidence type="ECO:0000313" key="2">
    <source>
        <dbReference type="Proteomes" id="UP000009045"/>
    </source>
</evidence>
<dbReference type="EMBL" id="CP001831">
    <property type="protein sequence ID" value="AEH81174.1"/>
    <property type="molecule type" value="Genomic_DNA"/>
</dbReference>
<name>F7XB71_SINMM</name>
<protein>
    <submittedName>
        <fullName evidence="1">Uncharacterized protein</fullName>
    </submittedName>
</protein>
<dbReference type="HOGENOM" id="CLU_3376055_0_0_5"/>
<dbReference type="Proteomes" id="UP000009045">
    <property type="component" value="Plasmid pSmeSM11c"/>
</dbReference>